<dbReference type="Pfam" id="PF17862">
    <property type="entry name" value="AAA_lid_3"/>
    <property type="match status" value="1"/>
</dbReference>
<evidence type="ECO:0000256" key="6">
    <source>
        <dbReference type="ARBA" id="ARBA00022741"/>
    </source>
</evidence>
<dbReference type="GO" id="GO:0008270">
    <property type="term" value="F:zinc ion binding"/>
    <property type="evidence" value="ECO:0007669"/>
    <property type="project" value="UniProtKB-UniRule"/>
</dbReference>
<dbReference type="Pfam" id="PF00004">
    <property type="entry name" value="AAA"/>
    <property type="match status" value="1"/>
</dbReference>
<keyword evidence="10 14" id="KW-1133">Transmembrane helix</keyword>
<keyword evidence="8 14" id="KW-0862">Zinc</keyword>
<accession>A0A399FXD8</accession>
<comment type="similarity">
    <text evidence="13 14">In the central section; belongs to the AAA ATPase family.</text>
</comment>
<evidence type="ECO:0000256" key="3">
    <source>
        <dbReference type="ARBA" id="ARBA00022670"/>
    </source>
</evidence>
<dbReference type="SUPFAM" id="SSF140990">
    <property type="entry name" value="FtsH protease domain-like"/>
    <property type="match status" value="1"/>
</dbReference>
<organism evidence="17 18">
    <name type="scientific">candidate division NPL-UPA2 bacterium Unc8</name>
    <dbReference type="NCBI Taxonomy" id="1980939"/>
    <lineage>
        <taxon>Bacteria</taxon>
    </lineage>
</organism>
<feature type="binding site" evidence="14">
    <location>
        <position position="372"/>
    </location>
    <ligand>
        <name>Zn(2+)</name>
        <dbReference type="ChEBI" id="CHEBI:29105"/>
        <note>catalytic</note>
    </ligand>
</feature>
<evidence type="ECO:0000256" key="2">
    <source>
        <dbReference type="ARBA" id="ARBA00010044"/>
    </source>
</evidence>
<keyword evidence="11 14" id="KW-0482">Metalloprotease</keyword>
<feature type="transmembrane region" description="Helical" evidence="14">
    <location>
        <begin position="60"/>
        <end position="79"/>
    </location>
</feature>
<keyword evidence="3 14" id="KW-0645">Protease</keyword>
<evidence type="ECO:0000313" key="18">
    <source>
        <dbReference type="Proteomes" id="UP000266287"/>
    </source>
</evidence>
<dbReference type="PANTHER" id="PTHR23076">
    <property type="entry name" value="METALLOPROTEASE M41 FTSH"/>
    <property type="match status" value="1"/>
</dbReference>
<name>A0A399FXD8_UNCN2</name>
<dbReference type="Gene3D" id="1.10.8.60">
    <property type="match status" value="1"/>
</dbReference>
<dbReference type="PROSITE" id="PS00674">
    <property type="entry name" value="AAA"/>
    <property type="match status" value="1"/>
</dbReference>
<comment type="caution">
    <text evidence="17">The sequence shown here is derived from an EMBL/GenBank/DDBJ whole genome shotgun (WGS) entry which is preliminary data.</text>
</comment>
<comment type="similarity">
    <text evidence="2 14">In the C-terminal section; belongs to the peptidase M41 family.</text>
</comment>
<feature type="domain" description="AAA+ ATPase" evidence="16">
    <location>
        <begin position="142"/>
        <end position="281"/>
    </location>
</feature>
<dbReference type="InterPro" id="IPR027417">
    <property type="entry name" value="P-loop_NTPase"/>
</dbReference>
<evidence type="ECO:0000256" key="14">
    <source>
        <dbReference type="HAMAP-Rule" id="MF_01458"/>
    </source>
</evidence>
<comment type="caution">
    <text evidence="14">Lacks conserved residue(s) required for the propagation of feature annotation.</text>
</comment>
<dbReference type="InterPro" id="IPR003593">
    <property type="entry name" value="AAA+_ATPase"/>
</dbReference>
<feature type="binding site" evidence="14">
    <location>
        <position position="449"/>
    </location>
    <ligand>
        <name>Zn(2+)</name>
        <dbReference type="ChEBI" id="CHEBI:29105"/>
        <note>catalytic</note>
    </ligand>
</feature>
<evidence type="ECO:0000259" key="16">
    <source>
        <dbReference type="SMART" id="SM00382"/>
    </source>
</evidence>
<dbReference type="GO" id="GO:0004222">
    <property type="term" value="F:metalloendopeptidase activity"/>
    <property type="evidence" value="ECO:0007669"/>
    <property type="project" value="InterPro"/>
</dbReference>
<gene>
    <name evidence="17" type="primary">hflB</name>
    <name evidence="14" type="synonym">ftsH</name>
    <name evidence="17" type="ORF">B9J77_03800</name>
</gene>
<comment type="subunit">
    <text evidence="14">Homohexamer.</text>
</comment>
<dbReference type="Gene3D" id="1.20.58.760">
    <property type="entry name" value="Peptidase M41"/>
    <property type="match status" value="1"/>
</dbReference>
<dbReference type="GO" id="GO:0030163">
    <property type="term" value="P:protein catabolic process"/>
    <property type="evidence" value="ECO:0007669"/>
    <property type="project" value="UniProtKB-UniRule"/>
</dbReference>
<reference evidence="17 18" key="1">
    <citation type="submission" date="2018-08" db="EMBL/GenBank/DDBJ databases">
        <title>Draft genome of candidate division NPL-UPA2 bacterium Unc8 that adapted to ultra-basic serpentinizing groundwater.</title>
        <authorList>
            <person name="Ishii S."/>
            <person name="Suzuki S."/>
            <person name="Nealson K.H."/>
        </authorList>
    </citation>
    <scope>NUCLEOTIDE SEQUENCE [LARGE SCALE GENOMIC DNA]</scope>
    <source>
        <strain evidence="17">Unc8</strain>
    </source>
</reference>
<evidence type="ECO:0000256" key="15">
    <source>
        <dbReference type="RuleBase" id="RU003651"/>
    </source>
</evidence>
<dbReference type="AlphaFoldDB" id="A0A399FXD8"/>
<dbReference type="InterPro" id="IPR000642">
    <property type="entry name" value="Peptidase_M41"/>
</dbReference>
<feature type="active site" evidence="14">
    <location>
        <position position="373"/>
    </location>
</feature>
<dbReference type="InterPro" id="IPR041569">
    <property type="entry name" value="AAA_lid_3"/>
</dbReference>
<comment type="function">
    <text evidence="14">Acts as a processive, ATP-dependent zinc metallopeptidase for both cytoplasmic and membrane proteins. Plays a role in the quality control of integral membrane proteins.</text>
</comment>
<dbReference type="Gene3D" id="3.40.50.300">
    <property type="entry name" value="P-loop containing nucleotide triphosphate hydrolases"/>
    <property type="match status" value="1"/>
</dbReference>
<dbReference type="InterPro" id="IPR037219">
    <property type="entry name" value="Peptidase_M41-like"/>
</dbReference>
<dbReference type="GO" id="GO:0006508">
    <property type="term" value="P:proteolysis"/>
    <property type="evidence" value="ECO:0007669"/>
    <property type="project" value="UniProtKB-KW"/>
</dbReference>
<dbReference type="GO" id="GO:0004176">
    <property type="term" value="F:ATP-dependent peptidase activity"/>
    <property type="evidence" value="ECO:0007669"/>
    <property type="project" value="InterPro"/>
</dbReference>
<dbReference type="FunFam" id="1.20.58.760:FF:000001">
    <property type="entry name" value="ATP-dependent zinc metalloprotease FtsH"/>
    <property type="match status" value="1"/>
</dbReference>
<dbReference type="InterPro" id="IPR005936">
    <property type="entry name" value="FtsH"/>
</dbReference>
<dbReference type="SUPFAM" id="SSF52540">
    <property type="entry name" value="P-loop containing nucleoside triphosphate hydrolases"/>
    <property type="match status" value="1"/>
</dbReference>
<dbReference type="Proteomes" id="UP000266287">
    <property type="component" value="Unassembled WGS sequence"/>
</dbReference>
<dbReference type="Pfam" id="PF01434">
    <property type="entry name" value="Peptidase_M41"/>
    <property type="match status" value="1"/>
</dbReference>
<comment type="subcellular location">
    <subcellularLocation>
        <location evidence="14">Cell membrane</location>
        <topology evidence="14">Multi-pass membrane protein</topology>
        <orientation evidence="14">Cytoplasmic side</orientation>
    </subcellularLocation>
    <subcellularLocation>
        <location evidence="1">Membrane</location>
    </subcellularLocation>
</comment>
<evidence type="ECO:0000256" key="13">
    <source>
        <dbReference type="ARBA" id="ARBA00061570"/>
    </source>
</evidence>
<dbReference type="EMBL" id="NDHY01000008">
    <property type="protein sequence ID" value="RII00070.1"/>
    <property type="molecule type" value="Genomic_DNA"/>
</dbReference>
<evidence type="ECO:0000256" key="11">
    <source>
        <dbReference type="ARBA" id="ARBA00023049"/>
    </source>
</evidence>
<dbReference type="HAMAP" id="MF_01458">
    <property type="entry name" value="FtsH"/>
    <property type="match status" value="1"/>
</dbReference>
<dbReference type="InterPro" id="IPR003960">
    <property type="entry name" value="ATPase_AAA_CS"/>
</dbReference>
<comment type="similarity">
    <text evidence="15">Belongs to the AAA ATPase family.</text>
</comment>
<keyword evidence="12 14" id="KW-0472">Membrane</keyword>
<protein>
    <recommendedName>
        <fullName evidence="14">ATP-dependent zinc metalloprotease FtsH</fullName>
        <ecNumber evidence="14">3.4.24.-</ecNumber>
    </recommendedName>
</protein>
<dbReference type="CDD" id="cd19501">
    <property type="entry name" value="RecA-like_FtsH"/>
    <property type="match status" value="1"/>
</dbReference>
<sequence>MEVTGRLHKAVELHDIRTGRIITTDSFRTTLAFEDPDLIRAMEAKGMGIIFKAASPWGRVIFNFLLPVLFIVFLWIMFIRYMQAGSKGAIAFGKSKAKLLDKDIPKVTFSDVAGIDESKEELQEIVSFLKWPERYRKLGAKIPKGVLLYGPPGCGKTLLAKAIAGEANVSFFNVNGSDFVEMFVGVGASRVRDVFEQGRKHAPSIIFIDEIDAVGRQRFSGIGGGHDEREQTLNQLLAEMDGFSTQEAVIVIAATNRMDVLDAALLRPGRFDRQVEVYSPDLRGREEILKVHTKGIILGKSVDLKLIARKTPGFFGADMANVANEAALLAARKDKKAVGAKEFMEAIERVIAGPERRSRIISDYEKSIVAYHESGHALLALLISEADPLHKVSIIPRGGRALGYTLQFPLEDRYLTTKKELLGRVVVFLGGRVAEQVVFNESTTGAQNDLEIATKAIRKMVCEFGMSEKLGPMTFRDSEDKLFLGRDITRDKHYSDKIALDIDNEVRSLIDKCYHRAETLLKSNREKLDKLAATLKEHEVLDGDKVQEIVGIKRDTALENR</sequence>
<dbReference type="FunFam" id="3.40.50.300:FF:000001">
    <property type="entry name" value="ATP-dependent zinc metalloprotease FtsH"/>
    <property type="match status" value="1"/>
</dbReference>
<evidence type="ECO:0000256" key="9">
    <source>
        <dbReference type="ARBA" id="ARBA00022840"/>
    </source>
</evidence>
<keyword evidence="9 14" id="KW-0067">ATP-binding</keyword>
<evidence type="ECO:0000313" key="17">
    <source>
        <dbReference type="EMBL" id="RII00070.1"/>
    </source>
</evidence>
<dbReference type="GO" id="GO:0005524">
    <property type="term" value="F:ATP binding"/>
    <property type="evidence" value="ECO:0007669"/>
    <property type="project" value="UniProtKB-UniRule"/>
</dbReference>
<keyword evidence="4 14" id="KW-0812">Transmembrane</keyword>
<dbReference type="SMART" id="SM00382">
    <property type="entry name" value="AAA"/>
    <property type="match status" value="1"/>
</dbReference>
<dbReference type="InterPro" id="IPR003959">
    <property type="entry name" value="ATPase_AAA_core"/>
</dbReference>
<dbReference type="NCBIfam" id="TIGR01241">
    <property type="entry name" value="FtsH_fam"/>
    <property type="match status" value="1"/>
</dbReference>
<dbReference type="EC" id="3.4.24.-" evidence="14"/>
<evidence type="ECO:0000256" key="10">
    <source>
        <dbReference type="ARBA" id="ARBA00022989"/>
    </source>
</evidence>
<proteinExistence type="inferred from homology"/>
<evidence type="ECO:0000256" key="8">
    <source>
        <dbReference type="ARBA" id="ARBA00022833"/>
    </source>
</evidence>
<dbReference type="GO" id="GO:0016887">
    <property type="term" value="F:ATP hydrolysis activity"/>
    <property type="evidence" value="ECO:0007669"/>
    <property type="project" value="UniProtKB-UniRule"/>
</dbReference>
<keyword evidence="6 14" id="KW-0547">Nucleotide-binding</keyword>
<comment type="cofactor">
    <cofactor evidence="14">
        <name>Zn(2+)</name>
        <dbReference type="ChEBI" id="CHEBI:29105"/>
    </cofactor>
    <text evidence="14">Binds 1 zinc ion per subunit.</text>
</comment>
<evidence type="ECO:0000256" key="5">
    <source>
        <dbReference type="ARBA" id="ARBA00022723"/>
    </source>
</evidence>
<dbReference type="GO" id="GO:0005886">
    <property type="term" value="C:plasma membrane"/>
    <property type="evidence" value="ECO:0007669"/>
    <property type="project" value="UniProtKB-SubCell"/>
</dbReference>
<feature type="binding site" evidence="14">
    <location>
        <position position="376"/>
    </location>
    <ligand>
        <name>Zn(2+)</name>
        <dbReference type="ChEBI" id="CHEBI:29105"/>
        <note>catalytic</note>
    </ligand>
</feature>
<keyword evidence="7 14" id="KW-0378">Hydrolase</keyword>
<keyword evidence="5 14" id="KW-0479">Metal-binding</keyword>
<dbReference type="FunFam" id="1.10.8.60:FF:000001">
    <property type="entry name" value="ATP-dependent zinc metalloprotease FtsH"/>
    <property type="match status" value="1"/>
</dbReference>
<dbReference type="PANTHER" id="PTHR23076:SF97">
    <property type="entry name" value="ATP-DEPENDENT ZINC METALLOPROTEASE YME1L1"/>
    <property type="match status" value="1"/>
</dbReference>
<evidence type="ECO:0000256" key="12">
    <source>
        <dbReference type="ARBA" id="ARBA00023136"/>
    </source>
</evidence>
<evidence type="ECO:0000256" key="1">
    <source>
        <dbReference type="ARBA" id="ARBA00004370"/>
    </source>
</evidence>
<keyword evidence="14" id="KW-1003">Cell membrane</keyword>
<evidence type="ECO:0000256" key="7">
    <source>
        <dbReference type="ARBA" id="ARBA00022801"/>
    </source>
</evidence>
<evidence type="ECO:0000256" key="4">
    <source>
        <dbReference type="ARBA" id="ARBA00022692"/>
    </source>
</evidence>